<dbReference type="STRING" id="1177755.A7A08_02470"/>
<dbReference type="GO" id="GO:0016020">
    <property type="term" value="C:membrane"/>
    <property type="evidence" value="ECO:0007669"/>
    <property type="project" value="TreeGrafter"/>
</dbReference>
<keyword evidence="1" id="KW-1133">Transmembrane helix</keyword>
<feature type="transmembrane region" description="Helical" evidence="1">
    <location>
        <begin position="64"/>
        <end position="83"/>
    </location>
</feature>
<evidence type="ECO:0000313" key="2">
    <source>
        <dbReference type="EMBL" id="ODA66702.1"/>
    </source>
</evidence>
<organism evidence="2 3">
    <name type="scientific">Methyloligella halotolerans</name>
    <dbReference type="NCBI Taxonomy" id="1177755"/>
    <lineage>
        <taxon>Bacteria</taxon>
        <taxon>Pseudomonadati</taxon>
        <taxon>Pseudomonadota</taxon>
        <taxon>Alphaproteobacteria</taxon>
        <taxon>Hyphomicrobiales</taxon>
        <taxon>Hyphomicrobiaceae</taxon>
        <taxon>Methyloligella</taxon>
    </lineage>
</organism>
<dbReference type="RefSeq" id="WP_069095653.1">
    <property type="nucleotide sequence ID" value="NZ_MASI01000006.1"/>
</dbReference>
<dbReference type="OrthoDB" id="9779233at2"/>
<evidence type="ECO:0000256" key="1">
    <source>
        <dbReference type="SAM" id="Phobius"/>
    </source>
</evidence>
<feature type="transmembrane region" description="Helical" evidence="1">
    <location>
        <begin position="221"/>
        <end position="241"/>
    </location>
</feature>
<evidence type="ECO:0000313" key="3">
    <source>
        <dbReference type="Proteomes" id="UP000095087"/>
    </source>
</evidence>
<dbReference type="Pfam" id="PF06966">
    <property type="entry name" value="DUF1295"/>
    <property type="match status" value="1"/>
</dbReference>
<keyword evidence="1" id="KW-0812">Transmembrane</keyword>
<dbReference type="Proteomes" id="UP000095087">
    <property type="component" value="Unassembled WGS sequence"/>
</dbReference>
<keyword evidence="1" id="KW-0472">Membrane</keyword>
<proteinExistence type="predicted"/>
<protein>
    <submittedName>
        <fullName evidence="2">Uncharacterized protein</fullName>
    </submittedName>
</protein>
<keyword evidence="3" id="KW-1185">Reference proteome</keyword>
<feature type="transmembrane region" description="Helical" evidence="1">
    <location>
        <begin position="121"/>
        <end position="139"/>
    </location>
</feature>
<accession>A0A1E2RX19</accession>
<dbReference type="Gene3D" id="1.20.120.1630">
    <property type="match status" value="1"/>
</dbReference>
<reference evidence="2 3" key="1">
    <citation type="submission" date="2016-07" db="EMBL/GenBank/DDBJ databases">
        <title>Draft genome sequence of Methyloligella halotolerans C2T (VKM B-2706T=CCUG 61687T=DSM 25045T), a halotolerant polyhydroxybutyrate accumulating methylotroph.</title>
        <authorList>
            <person name="Vasilenko O.V."/>
            <person name="Doronina N.V."/>
            <person name="Poroshina M.N."/>
            <person name="Tarlachkov S.V."/>
            <person name="Trotsenko Y.A."/>
        </authorList>
    </citation>
    <scope>NUCLEOTIDE SEQUENCE [LARGE SCALE GENOMIC DNA]</scope>
    <source>
        <strain evidence="2 3">VKM B-2706</strain>
    </source>
</reference>
<sequence>MTLAHLLIATGLLLLVLAAVMTFAWVLWRRTGNAGWVDTCWTFGLGFTGVASAAGAIVASEGSFARQLLIACLIAVWTLRLGGHIALRTSGIKDDPRYAKLAESWGSDAPRRMFWMLQMQAYASLPLALSMFLAAWNPLPELRLQDWLAGLIFIVALGGEALSDAQLRAFARDPANKGKVCDTGLWGWSRHPNYFFEWLGWCAYPLFAIDGFAIYPWGWLALLGPAFMYWLLVYISGIPPLEQHMLETRGRAFRDYQNRVSAFFPLPPKTDPGAGKKPAP</sequence>
<name>A0A1E2RX19_9HYPH</name>
<dbReference type="EMBL" id="MASI01000006">
    <property type="protein sequence ID" value="ODA66702.1"/>
    <property type="molecule type" value="Genomic_DNA"/>
</dbReference>
<feature type="transmembrane region" description="Helical" evidence="1">
    <location>
        <begin position="6"/>
        <end position="28"/>
    </location>
</feature>
<comment type="caution">
    <text evidence="2">The sequence shown here is derived from an EMBL/GenBank/DDBJ whole genome shotgun (WGS) entry which is preliminary data.</text>
</comment>
<dbReference type="PROSITE" id="PS50244">
    <property type="entry name" value="S5A_REDUCTASE"/>
    <property type="match status" value="1"/>
</dbReference>
<dbReference type="PANTHER" id="PTHR32251">
    <property type="entry name" value="3-OXO-5-ALPHA-STEROID 4-DEHYDROGENASE"/>
    <property type="match status" value="1"/>
</dbReference>
<dbReference type="InterPro" id="IPR010721">
    <property type="entry name" value="UstE-like"/>
</dbReference>
<feature type="transmembrane region" description="Helical" evidence="1">
    <location>
        <begin position="40"/>
        <end position="58"/>
    </location>
</feature>
<gene>
    <name evidence="2" type="ORF">A7A08_02470</name>
</gene>
<dbReference type="PANTHER" id="PTHR32251:SF17">
    <property type="entry name" value="STEROID 5-ALPHA REDUCTASE C-TERMINAL DOMAIN-CONTAINING PROTEIN"/>
    <property type="match status" value="1"/>
</dbReference>
<dbReference type="PATRIC" id="fig|1177755.3.peg.2491"/>
<dbReference type="AlphaFoldDB" id="A0A1E2RX19"/>